<accession>A0AAE0HT05</accession>
<dbReference type="Proteomes" id="UP001283341">
    <property type="component" value="Unassembled WGS sequence"/>
</dbReference>
<gene>
    <name evidence="2" type="ORF">B0H66DRAFT_570010</name>
</gene>
<evidence type="ECO:0000313" key="3">
    <source>
        <dbReference type="Proteomes" id="UP001283341"/>
    </source>
</evidence>
<dbReference type="AlphaFoldDB" id="A0AAE0HT05"/>
<evidence type="ECO:0000256" key="1">
    <source>
        <dbReference type="SAM" id="MobiDB-lite"/>
    </source>
</evidence>
<feature type="region of interest" description="Disordered" evidence="1">
    <location>
        <begin position="1"/>
        <end position="29"/>
    </location>
</feature>
<sequence length="297" mass="31808">MSDSGFPPRPPTPQALLHRQPDKPAETSIMTTKPAKYIVLITASTGVVGKVQIARAVADSLSCPLYQGGSLHESSAKAASVGASRAGVGDSDVSGSSGANQARYQRMWLSKMTRTGLLFPEESRPATEGFFGFGGASSSLTPSTSRRGSVSSVASESSQSSKPASQPVTASFAPKATNTLFALSEEERLRRANPALMVLTHPALEQWHRLAIRNSIKEYGIGVIFVPLDEDGDDEDLPVLQPLDPRTMTSFPLSFGDRKTKRSGDLDTEMMVSVDLDGDVEAQTREIIDGVKEFYGR</sequence>
<protein>
    <submittedName>
        <fullName evidence="2">Uncharacterized protein</fullName>
    </submittedName>
</protein>
<organism evidence="2 3">
    <name type="scientific">Apodospora peruviana</name>
    <dbReference type="NCBI Taxonomy" id="516989"/>
    <lineage>
        <taxon>Eukaryota</taxon>
        <taxon>Fungi</taxon>
        <taxon>Dikarya</taxon>
        <taxon>Ascomycota</taxon>
        <taxon>Pezizomycotina</taxon>
        <taxon>Sordariomycetes</taxon>
        <taxon>Sordariomycetidae</taxon>
        <taxon>Sordariales</taxon>
        <taxon>Lasiosphaeriaceae</taxon>
        <taxon>Apodospora</taxon>
    </lineage>
</organism>
<keyword evidence="3" id="KW-1185">Reference proteome</keyword>
<feature type="region of interest" description="Disordered" evidence="1">
    <location>
        <begin position="137"/>
        <end position="171"/>
    </location>
</feature>
<reference evidence="2" key="1">
    <citation type="journal article" date="2023" name="Mol. Phylogenet. Evol.">
        <title>Genome-scale phylogeny and comparative genomics of the fungal order Sordariales.</title>
        <authorList>
            <person name="Hensen N."/>
            <person name="Bonometti L."/>
            <person name="Westerberg I."/>
            <person name="Brannstrom I.O."/>
            <person name="Guillou S."/>
            <person name="Cros-Aarteil S."/>
            <person name="Calhoun S."/>
            <person name="Haridas S."/>
            <person name="Kuo A."/>
            <person name="Mondo S."/>
            <person name="Pangilinan J."/>
            <person name="Riley R."/>
            <person name="LaButti K."/>
            <person name="Andreopoulos B."/>
            <person name="Lipzen A."/>
            <person name="Chen C."/>
            <person name="Yan M."/>
            <person name="Daum C."/>
            <person name="Ng V."/>
            <person name="Clum A."/>
            <person name="Steindorff A."/>
            <person name="Ohm R.A."/>
            <person name="Martin F."/>
            <person name="Silar P."/>
            <person name="Natvig D.O."/>
            <person name="Lalanne C."/>
            <person name="Gautier V."/>
            <person name="Ament-Velasquez S.L."/>
            <person name="Kruys A."/>
            <person name="Hutchinson M.I."/>
            <person name="Powell A.J."/>
            <person name="Barry K."/>
            <person name="Miller A.N."/>
            <person name="Grigoriev I.V."/>
            <person name="Debuchy R."/>
            <person name="Gladieux P."/>
            <person name="Hiltunen Thoren M."/>
            <person name="Johannesson H."/>
        </authorList>
    </citation>
    <scope>NUCLEOTIDE SEQUENCE</scope>
    <source>
        <strain evidence="2">CBS 118394</strain>
    </source>
</reference>
<name>A0AAE0HT05_9PEZI</name>
<reference evidence="2" key="2">
    <citation type="submission" date="2023-06" db="EMBL/GenBank/DDBJ databases">
        <authorList>
            <consortium name="Lawrence Berkeley National Laboratory"/>
            <person name="Haridas S."/>
            <person name="Hensen N."/>
            <person name="Bonometti L."/>
            <person name="Westerberg I."/>
            <person name="Brannstrom I.O."/>
            <person name="Guillou S."/>
            <person name="Cros-Aarteil S."/>
            <person name="Calhoun S."/>
            <person name="Kuo A."/>
            <person name="Mondo S."/>
            <person name="Pangilinan J."/>
            <person name="Riley R."/>
            <person name="Labutti K."/>
            <person name="Andreopoulos B."/>
            <person name="Lipzen A."/>
            <person name="Chen C."/>
            <person name="Yanf M."/>
            <person name="Daum C."/>
            <person name="Ng V."/>
            <person name="Clum A."/>
            <person name="Steindorff A."/>
            <person name="Ohm R."/>
            <person name="Martin F."/>
            <person name="Silar P."/>
            <person name="Natvig D."/>
            <person name="Lalanne C."/>
            <person name="Gautier V."/>
            <person name="Ament-Velasquez S.L."/>
            <person name="Kruys A."/>
            <person name="Hutchinson M.I."/>
            <person name="Powell A.J."/>
            <person name="Barry K."/>
            <person name="Miller A.N."/>
            <person name="Grigoriev I.V."/>
            <person name="Debuchy R."/>
            <person name="Gladieux P."/>
            <person name="Thoren M.H."/>
            <person name="Johannesson H."/>
        </authorList>
    </citation>
    <scope>NUCLEOTIDE SEQUENCE</scope>
    <source>
        <strain evidence="2">CBS 118394</strain>
    </source>
</reference>
<proteinExistence type="predicted"/>
<comment type="caution">
    <text evidence="2">The sequence shown here is derived from an EMBL/GenBank/DDBJ whole genome shotgun (WGS) entry which is preliminary data.</text>
</comment>
<dbReference type="EMBL" id="JAUEDM010000009">
    <property type="protein sequence ID" value="KAK3312072.1"/>
    <property type="molecule type" value="Genomic_DNA"/>
</dbReference>
<evidence type="ECO:0000313" key="2">
    <source>
        <dbReference type="EMBL" id="KAK3312072.1"/>
    </source>
</evidence>
<feature type="compositionally biased region" description="Low complexity" evidence="1">
    <location>
        <begin position="141"/>
        <end position="166"/>
    </location>
</feature>